<evidence type="ECO:0000313" key="6">
    <source>
        <dbReference type="EMBL" id="CAF1241182.1"/>
    </source>
</evidence>
<dbReference type="EMBL" id="CAJNON010000397">
    <property type="protein sequence ID" value="CAF1241182.1"/>
    <property type="molecule type" value="Genomic_DNA"/>
</dbReference>
<dbReference type="Proteomes" id="UP000663845">
    <property type="component" value="Unassembled WGS sequence"/>
</dbReference>
<evidence type="ECO:0000256" key="2">
    <source>
        <dbReference type="ARBA" id="ARBA00022737"/>
    </source>
</evidence>
<dbReference type="InterPro" id="IPR002048">
    <property type="entry name" value="EF_hand_dom"/>
</dbReference>
<protein>
    <recommendedName>
        <fullName evidence="4">EF-hand domain-containing protein</fullName>
    </recommendedName>
</protein>
<accession>A0A814WBU2</accession>
<feature type="domain" description="EF-hand" evidence="4">
    <location>
        <begin position="75"/>
        <end position="110"/>
    </location>
</feature>
<dbReference type="OrthoDB" id="444540at2759"/>
<evidence type="ECO:0000259" key="4">
    <source>
        <dbReference type="PROSITE" id="PS50222"/>
    </source>
</evidence>
<evidence type="ECO:0000313" key="7">
    <source>
        <dbReference type="EMBL" id="CAF3675336.1"/>
    </source>
</evidence>
<keyword evidence="3" id="KW-0106">Calcium</keyword>
<evidence type="ECO:0000256" key="1">
    <source>
        <dbReference type="ARBA" id="ARBA00022723"/>
    </source>
</evidence>
<dbReference type="Proteomes" id="UP000663881">
    <property type="component" value="Unassembled WGS sequence"/>
</dbReference>
<dbReference type="AlphaFoldDB" id="A0A814WBU2"/>
<gene>
    <name evidence="5" type="ORF">JYZ213_LOCUS26863</name>
    <name evidence="7" type="ORF">OKA104_LOCUS10735</name>
    <name evidence="6" type="ORF">VCS650_LOCUS27805</name>
</gene>
<dbReference type="PROSITE" id="PS00018">
    <property type="entry name" value="EF_HAND_1"/>
    <property type="match status" value="3"/>
</dbReference>
<feature type="domain" description="EF-hand" evidence="4">
    <location>
        <begin position="39"/>
        <end position="74"/>
    </location>
</feature>
<dbReference type="InterPro" id="IPR051581">
    <property type="entry name" value="Ca-bind"/>
</dbReference>
<sequence length="208" mass="24036">MAASARLQKELERKATIALATTTDPLERLRAECLKRGAQGIKGLSLLFRIMDDNGDRKLNMEEFQKGVQEYGLNFSKADINELFRKFDTDKNGSLDYEEFLFRLRPPMNNFRLDLVAKAFAKLDKNHDGQITIEDLRGVFNVKKNSKYLSGDIDEDKGLREFLNSFDYGEHIDGVVTREEFNNYYSGVSASIDNDMYFDLMMRNAWKL</sequence>
<dbReference type="SUPFAM" id="SSF47473">
    <property type="entry name" value="EF-hand"/>
    <property type="match status" value="1"/>
</dbReference>
<dbReference type="EMBL" id="CAJNOG010000364">
    <property type="protein sequence ID" value="CAF1200230.1"/>
    <property type="molecule type" value="Genomic_DNA"/>
</dbReference>
<dbReference type="InterPro" id="IPR018247">
    <property type="entry name" value="EF_Hand_1_Ca_BS"/>
</dbReference>
<dbReference type="Pfam" id="PF13499">
    <property type="entry name" value="EF-hand_7"/>
    <property type="match status" value="2"/>
</dbReference>
<reference evidence="5" key="1">
    <citation type="submission" date="2021-02" db="EMBL/GenBank/DDBJ databases">
        <authorList>
            <person name="Nowell W R."/>
        </authorList>
    </citation>
    <scope>NUCLEOTIDE SEQUENCE</scope>
</reference>
<dbReference type="SMART" id="SM00054">
    <property type="entry name" value="EFh"/>
    <property type="match status" value="3"/>
</dbReference>
<keyword evidence="1" id="KW-0479">Metal-binding</keyword>
<name>A0A814WBU2_9BILA</name>
<comment type="caution">
    <text evidence="5">The sequence shown here is derived from an EMBL/GenBank/DDBJ whole genome shotgun (WGS) entry which is preliminary data.</text>
</comment>
<dbReference type="GO" id="GO:0005509">
    <property type="term" value="F:calcium ion binding"/>
    <property type="evidence" value="ECO:0007669"/>
    <property type="project" value="InterPro"/>
</dbReference>
<dbReference type="EMBL" id="CAJOAY010000482">
    <property type="protein sequence ID" value="CAF3675336.1"/>
    <property type="molecule type" value="Genomic_DNA"/>
</dbReference>
<dbReference type="Gene3D" id="1.10.238.10">
    <property type="entry name" value="EF-hand"/>
    <property type="match status" value="2"/>
</dbReference>
<evidence type="ECO:0000256" key="3">
    <source>
        <dbReference type="ARBA" id="ARBA00022837"/>
    </source>
</evidence>
<feature type="domain" description="EF-hand" evidence="4">
    <location>
        <begin position="111"/>
        <end position="146"/>
    </location>
</feature>
<dbReference type="InterPro" id="IPR011992">
    <property type="entry name" value="EF-hand-dom_pair"/>
</dbReference>
<keyword evidence="2" id="KW-0677">Repeat</keyword>
<dbReference type="PANTHER" id="PTHR34524">
    <property type="entry name" value="CALCYPHOSIN"/>
    <property type="match status" value="1"/>
</dbReference>
<organism evidence="5 8">
    <name type="scientific">Adineta steineri</name>
    <dbReference type="NCBI Taxonomy" id="433720"/>
    <lineage>
        <taxon>Eukaryota</taxon>
        <taxon>Metazoa</taxon>
        <taxon>Spiralia</taxon>
        <taxon>Gnathifera</taxon>
        <taxon>Rotifera</taxon>
        <taxon>Eurotatoria</taxon>
        <taxon>Bdelloidea</taxon>
        <taxon>Adinetida</taxon>
        <taxon>Adinetidae</taxon>
        <taxon>Adineta</taxon>
    </lineage>
</organism>
<dbReference type="CDD" id="cd00051">
    <property type="entry name" value="EFh"/>
    <property type="match status" value="1"/>
</dbReference>
<dbReference type="PROSITE" id="PS50222">
    <property type="entry name" value="EF_HAND_2"/>
    <property type="match status" value="3"/>
</dbReference>
<proteinExistence type="predicted"/>
<dbReference type="Proteomes" id="UP000663891">
    <property type="component" value="Unassembled WGS sequence"/>
</dbReference>
<dbReference type="PANTHER" id="PTHR34524:SF6">
    <property type="entry name" value="CALCYPHOSINE LIKE"/>
    <property type="match status" value="1"/>
</dbReference>
<evidence type="ECO:0000313" key="5">
    <source>
        <dbReference type="EMBL" id="CAF1200230.1"/>
    </source>
</evidence>
<evidence type="ECO:0000313" key="8">
    <source>
        <dbReference type="Proteomes" id="UP000663845"/>
    </source>
</evidence>